<dbReference type="InterPro" id="IPR052282">
    <property type="entry name" value="Starch-active_LPMO"/>
</dbReference>
<dbReference type="GeneID" id="27689142"/>
<dbReference type="AlphaFoldDB" id="A0A0L0HDJ1"/>
<dbReference type="RefSeq" id="XP_016606853.1">
    <property type="nucleotide sequence ID" value="XM_016753999.1"/>
</dbReference>
<evidence type="ECO:0000313" key="6">
    <source>
        <dbReference type="Proteomes" id="UP000053201"/>
    </source>
</evidence>
<feature type="chain" id="PRO_5005539874" description="Chitin-binding type-4 domain-containing protein" evidence="4">
    <location>
        <begin position="21"/>
        <end position="276"/>
    </location>
</feature>
<protein>
    <recommendedName>
        <fullName evidence="7">Chitin-binding type-4 domain-containing protein</fullName>
    </recommendedName>
</protein>
<evidence type="ECO:0008006" key="7">
    <source>
        <dbReference type="Google" id="ProtNLM"/>
    </source>
</evidence>
<reference evidence="5 6" key="1">
    <citation type="submission" date="2009-08" db="EMBL/GenBank/DDBJ databases">
        <title>The Genome Sequence of Spizellomyces punctatus strain DAOM BR117.</title>
        <authorList>
            <consortium name="The Broad Institute Genome Sequencing Platform"/>
            <person name="Russ C."/>
            <person name="Cuomo C."/>
            <person name="Shea T."/>
            <person name="Young S.K."/>
            <person name="Zeng Q."/>
            <person name="Koehrsen M."/>
            <person name="Haas B."/>
            <person name="Borodovsky M."/>
            <person name="Guigo R."/>
            <person name="Alvarado L."/>
            <person name="Berlin A."/>
            <person name="Bochicchio J."/>
            <person name="Borenstein D."/>
            <person name="Chapman S."/>
            <person name="Chen Z."/>
            <person name="Engels R."/>
            <person name="Freedman E."/>
            <person name="Gellesch M."/>
            <person name="Goldberg J."/>
            <person name="Griggs A."/>
            <person name="Gujja S."/>
            <person name="Heiman D."/>
            <person name="Hepburn T."/>
            <person name="Howarth C."/>
            <person name="Jen D."/>
            <person name="Larson L."/>
            <person name="Lewis B."/>
            <person name="Mehta T."/>
            <person name="Park D."/>
            <person name="Pearson M."/>
            <person name="Roberts A."/>
            <person name="Saif S."/>
            <person name="Shenoy N."/>
            <person name="Sisk P."/>
            <person name="Stolte C."/>
            <person name="Sykes S."/>
            <person name="Thomson T."/>
            <person name="Walk T."/>
            <person name="White J."/>
            <person name="Yandava C."/>
            <person name="Burger G."/>
            <person name="Gray M.W."/>
            <person name="Holland P.W.H."/>
            <person name="King N."/>
            <person name="Lang F.B.F."/>
            <person name="Roger A.J."/>
            <person name="Ruiz-Trillo I."/>
            <person name="Lander E."/>
            <person name="Nusbaum C."/>
        </authorList>
    </citation>
    <scope>NUCLEOTIDE SEQUENCE [LARGE SCALE GENOMIC DNA]</scope>
    <source>
        <strain evidence="5 6">DAOM BR117</strain>
    </source>
</reference>
<gene>
    <name evidence="5" type="ORF">SPPG_05790</name>
</gene>
<dbReference type="PANTHER" id="PTHR36575">
    <property type="entry name" value="BINDING PROTEIN, PUTATIVE (AFU_ORTHOLOGUE AFUA_1G14430)-RELATED"/>
    <property type="match status" value="1"/>
</dbReference>
<evidence type="ECO:0000256" key="3">
    <source>
        <dbReference type="SAM" id="MobiDB-lite"/>
    </source>
</evidence>
<evidence type="ECO:0000313" key="5">
    <source>
        <dbReference type="EMBL" id="KNC98813.1"/>
    </source>
</evidence>
<evidence type="ECO:0000256" key="2">
    <source>
        <dbReference type="ARBA" id="ARBA00023008"/>
    </source>
</evidence>
<organism evidence="5 6">
    <name type="scientific">Spizellomyces punctatus (strain DAOM BR117)</name>
    <dbReference type="NCBI Taxonomy" id="645134"/>
    <lineage>
        <taxon>Eukaryota</taxon>
        <taxon>Fungi</taxon>
        <taxon>Fungi incertae sedis</taxon>
        <taxon>Chytridiomycota</taxon>
        <taxon>Chytridiomycota incertae sedis</taxon>
        <taxon>Chytridiomycetes</taxon>
        <taxon>Spizellomycetales</taxon>
        <taxon>Spizellomycetaceae</taxon>
        <taxon>Spizellomyces</taxon>
    </lineage>
</organism>
<sequence>MKSILSVAALAATFISTVAGHGFLVGPGVIGAGERGTVRNYGAINIDIDSLRSPTPGNSTFCRNAPPGPIVPITLTNGEPFTVTLAMSTGAAHIGPCSIEIIDPANPAPGTGAVIVNLWQAQGCAVPPINQHSTGDVKAAASSACPGDIPAGLITDDMCLSTWTFTVENADKITCKRCILRWYWEGWHLGVTNPEHYENCVDVEVTVGGGSGAGTPATLPASTGSTAAPAPAPTGSVPAPSSTATSTAEAAPVPTTTAAARLVRRARRAGTGLKLK</sequence>
<name>A0A0L0HDJ1_SPIPD</name>
<dbReference type="Proteomes" id="UP000053201">
    <property type="component" value="Unassembled WGS sequence"/>
</dbReference>
<dbReference type="STRING" id="645134.A0A0L0HDJ1"/>
<dbReference type="InParanoid" id="A0A0L0HDJ1"/>
<keyword evidence="4" id="KW-0732">Signal</keyword>
<proteinExistence type="predicted"/>
<evidence type="ECO:0000256" key="1">
    <source>
        <dbReference type="ARBA" id="ARBA00001973"/>
    </source>
</evidence>
<keyword evidence="6" id="KW-1185">Reference proteome</keyword>
<dbReference type="VEuPathDB" id="FungiDB:SPPG_05790"/>
<dbReference type="PANTHER" id="PTHR36575:SF2">
    <property type="entry name" value="CHITIN-BINDING TYPE-4 DOMAIN-CONTAINING PROTEIN-RELATED"/>
    <property type="match status" value="1"/>
</dbReference>
<feature type="region of interest" description="Disordered" evidence="3">
    <location>
        <begin position="212"/>
        <end position="259"/>
    </location>
</feature>
<accession>A0A0L0HDJ1</accession>
<comment type="cofactor">
    <cofactor evidence="1">
        <name>Cu(2+)</name>
        <dbReference type="ChEBI" id="CHEBI:29036"/>
    </cofactor>
</comment>
<dbReference type="OrthoDB" id="5559126at2759"/>
<feature type="compositionally biased region" description="Low complexity" evidence="3">
    <location>
        <begin position="215"/>
        <end position="259"/>
    </location>
</feature>
<keyword evidence="2" id="KW-0186">Copper</keyword>
<evidence type="ECO:0000256" key="4">
    <source>
        <dbReference type="SAM" id="SignalP"/>
    </source>
</evidence>
<feature type="signal peptide" evidence="4">
    <location>
        <begin position="1"/>
        <end position="20"/>
    </location>
</feature>
<dbReference type="EMBL" id="KQ257459">
    <property type="protein sequence ID" value="KNC98813.1"/>
    <property type="molecule type" value="Genomic_DNA"/>
</dbReference>